<dbReference type="PANTHER" id="PTHR33936">
    <property type="entry name" value="PROTEIN CBG17840"/>
    <property type="match status" value="1"/>
</dbReference>
<feature type="domain" description="C2H2-type" evidence="2">
    <location>
        <begin position="3"/>
        <end position="27"/>
    </location>
</feature>
<dbReference type="InterPro" id="IPR013087">
    <property type="entry name" value="Znf_C2H2_type"/>
</dbReference>
<proteinExistence type="predicted"/>
<dbReference type="Gene3D" id="3.30.160.60">
    <property type="entry name" value="Classic Zinc Finger"/>
    <property type="match status" value="1"/>
</dbReference>
<comment type="caution">
    <text evidence="3">The sequence shown here is derived from an EMBL/GenBank/DDBJ whole genome shotgun (WGS) entry which is preliminary data.</text>
</comment>
<keyword evidence="1" id="KW-0479">Metal-binding</keyword>
<dbReference type="GO" id="GO:0008270">
    <property type="term" value="F:zinc ion binding"/>
    <property type="evidence" value="ECO:0007669"/>
    <property type="project" value="UniProtKB-KW"/>
</dbReference>
<keyword evidence="4" id="KW-1185">Reference proteome</keyword>
<evidence type="ECO:0000256" key="1">
    <source>
        <dbReference type="PROSITE-ProRule" id="PRU00042"/>
    </source>
</evidence>
<evidence type="ECO:0000259" key="2">
    <source>
        <dbReference type="PROSITE" id="PS50157"/>
    </source>
</evidence>
<dbReference type="AlphaFoldDB" id="A0A9Q0M0T1"/>
<dbReference type="InterPro" id="IPR052797">
    <property type="entry name" value="RegFact_GeneExpr_CellDeath"/>
</dbReference>
<dbReference type="PANTHER" id="PTHR33936:SF25">
    <property type="entry name" value="C2H2-TYPE DOMAIN-CONTAINING PROTEIN"/>
    <property type="match status" value="1"/>
</dbReference>
<dbReference type="SMART" id="SM00355">
    <property type="entry name" value="ZnF_C2H2"/>
    <property type="match status" value="2"/>
</dbReference>
<gene>
    <name evidence="3" type="ORF">RDWZM_009125</name>
</gene>
<evidence type="ECO:0000313" key="4">
    <source>
        <dbReference type="Proteomes" id="UP001142055"/>
    </source>
</evidence>
<keyword evidence="1" id="KW-0862">Zinc</keyword>
<dbReference type="PROSITE" id="PS50157">
    <property type="entry name" value="ZINC_FINGER_C2H2_2"/>
    <property type="match status" value="1"/>
</dbReference>
<organism evidence="3 4">
    <name type="scientific">Blomia tropicalis</name>
    <name type="common">Mite</name>
    <dbReference type="NCBI Taxonomy" id="40697"/>
    <lineage>
        <taxon>Eukaryota</taxon>
        <taxon>Metazoa</taxon>
        <taxon>Ecdysozoa</taxon>
        <taxon>Arthropoda</taxon>
        <taxon>Chelicerata</taxon>
        <taxon>Arachnida</taxon>
        <taxon>Acari</taxon>
        <taxon>Acariformes</taxon>
        <taxon>Sarcoptiformes</taxon>
        <taxon>Astigmata</taxon>
        <taxon>Glycyphagoidea</taxon>
        <taxon>Echimyopodidae</taxon>
        <taxon>Blomia</taxon>
    </lineage>
</organism>
<name>A0A9Q0M0T1_BLOTA</name>
<reference evidence="3" key="1">
    <citation type="submission" date="2022-12" db="EMBL/GenBank/DDBJ databases">
        <title>Genome assemblies of Blomia tropicalis.</title>
        <authorList>
            <person name="Cui Y."/>
        </authorList>
    </citation>
    <scope>NUCLEOTIDE SEQUENCE</scope>
    <source>
        <tissue evidence="3">Adult mites</tissue>
    </source>
</reference>
<sequence length="241" mass="28362">MKYTCTQESCNYSSDRKSNFSRHLKSHGLDPLEPDFKLFCAVDNCSLNFPSSRAYETHLLDTHQIKLERTTLELADINAIDSFLENIIETEKVFFRKQGNLHWICNRNSYDKPKIDEKTSCTKKKAEKYFGIGKRCPAYISGKKNENGSITINYCKTHIGHINHIQWMKLPRNQSKILIQDLKDGWDREAIQRKYHKKADELKNIKMTHITTKQLYSLERYHVTNKRIEKNCNDKKHKTSC</sequence>
<evidence type="ECO:0000313" key="3">
    <source>
        <dbReference type="EMBL" id="KAJ6217968.1"/>
    </source>
</evidence>
<accession>A0A9Q0M0T1</accession>
<dbReference type="Proteomes" id="UP001142055">
    <property type="component" value="Chromosome 3"/>
</dbReference>
<dbReference type="EMBL" id="JAPWDV010000003">
    <property type="protein sequence ID" value="KAJ6217968.1"/>
    <property type="molecule type" value="Genomic_DNA"/>
</dbReference>
<protein>
    <recommendedName>
        <fullName evidence="2">C2H2-type domain-containing protein</fullName>
    </recommendedName>
</protein>
<keyword evidence="1" id="KW-0863">Zinc-finger</keyword>